<sequence length="252" mass="24751">MGTTVGLGAMFAGAPPEQGGGGSAGPRGWGRLARASLLAPALAALLVACSGSGSDGGAAASPSHSTASTTSASATTPAASDGTAAPPAPTALGTPTATASVGPRVGARSWSSQPATATRQPTRPVQLVSLRSATNVENGVRFQRLVLEFAGGVPGYRAQFVPQVIRPGSGAPLPLSGQAAFELVLTSAAAHDDQGASTLRTAPNGTGQSGLSYALAGDFEGTVHIGVGLSRVAGFRVVELTGPDRLAVDFLL</sequence>
<dbReference type="InterPro" id="IPR056303">
    <property type="entry name" value="AMIN-like"/>
</dbReference>
<proteinExistence type="predicted"/>
<reference evidence="4" key="1">
    <citation type="submission" date="2015-02" db="EMBL/GenBank/DDBJ databases">
        <title>Draft Genome of Frankia sp. CpI1-S.</title>
        <authorList>
            <person name="Oshone R.T."/>
            <person name="Ngom M."/>
            <person name="Ghodhbane-Gtari F."/>
            <person name="Gtari M."/>
            <person name="Morris K."/>
            <person name="Thomas K."/>
            <person name="Sen A."/>
            <person name="Tisa L.S."/>
        </authorList>
    </citation>
    <scope>NUCLEOTIDE SEQUENCE [LARGE SCALE GENOMIC DNA]</scope>
    <source>
        <strain evidence="4">CpI1-S</strain>
    </source>
</reference>
<feature type="domain" description="AMIN-like" evidence="2">
    <location>
        <begin position="141"/>
        <end position="250"/>
    </location>
</feature>
<feature type="region of interest" description="Disordered" evidence="1">
    <location>
        <begin position="1"/>
        <end position="27"/>
    </location>
</feature>
<evidence type="ECO:0000313" key="4">
    <source>
        <dbReference type="Proteomes" id="UP000032545"/>
    </source>
</evidence>
<evidence type="ECO:0000256" key="1">
    <source>
        <dbReference type="SAM" id="MobiDB-lite"/>
    </source>
</evidence>
<feature type="region of interest" description="Disordered" evidence="1">
    <location>
        <begin position="53"/>
        <end position="123"/>
    </location>
</feature>
<dbReference type="Pfam" id="PF24837">
    <property type="entry name" value="AMIN-like"/>
    <property type="match status" value="1"/>
</dbReference>
<dbReference type="EMBL" id="JYFN01000131">
    <property type="protein sequence ID" value="KJE19306.1"/>
    <property type="molecule type" value="Genomic_DNA"/>
</dbReference>
<feature type="compositionally biased region" description="Gly residues" evidence="1">
    <location>
        <begin position="18"/>
        <end position="27"/>
    </location>
</feature>
<organism evidence="3 4">
    <name type="scientific">Frankia torreyi</name>
    <dbReference type="NCBI Taxonomy" id="1856"/>
    <lineage>
        <taxon>Bacteria</taxon>
        <taxon>Bacillati</taxon>
        <taxon>Actinomycetota</taxon>
        <taxon>Actinomycetes</taxon>
        <taxon>Frankiales</taxon>
        <taxon>Frankiaceae</taxon>
        <taxon>Frankia</taxon>
    </lineage>
</organism>
<name>A0A0D8B553_9ACTN</name>
<dbReference type="AlphaFoldDB" id="A0A0D8B553"/>
<reference evidence="3 4" key="2">
    <citation type="journal article" date="2016" name="Genome Announc.">
        <title>Permanent Draft Genome Sequences for Two Variants of Frankia sp. Strain CpI1, the First Frankia Strain Isolated from Root Nodules of Comptonia peregrina.</title>
        <authorList>
            <person name="Oshone R."/>
            <person name="Hurst S.G.IV."/>
            <person name="Abebe-Akele F."/>
            <person name="Simpson S."/>
            <person name="Morris K."/>
            <person name="Thomas W.K."/>
            <person name="Tisa L.S."/>
        </authorList>
    </citation>
    <scope>NUCLEOTIDE SEQUENCE [LARGE SCALE GENOMIC DNA]</scope>
    <source>
        <strain evidence="4">CpI1-S</strain>
    </source>
</reference>
<dbReference type="PATRIC" id="fig|1502723.3.peg.1409"/>
<keyword evidence="4" id="KW-1185">Reference proteome</keyword>
<evidence type="ECO:0000313" key="3">
    <source>
        <dbReference type="EMBL" id="KJE19306.1"/>
    </source>
</evidence>
<dbReference type="RefSeq" id="WP_236705730.1">
    <property type="nucleotide sequence ID" value="NZ_JYFN01000131.1"/>
</dbReference>
<protein>
    <recommendedName>
        <fullName evidence="2">AMIN-like domain-containing protein</fullName>
    </recommendedName>
</protein>
<dbReference type="Proteomes" id="UP000032545">
    <property type="component" value="Unassembled WGS sequence"/>
</dbReference>
<gene>
    <name evidence="3" type="ORF">FF36_06422</name>
</gene>
<comment type="caution">
    <text evidence="3">The sequence shown here is derived from an EMBL/GenBank/DDBJ whole genome shotgun (WGS) entry which is preliminary data.</text>
</comment>
<evidence type="ECO:0000259" key="2">
    <source>
        <dbReference type="Pfam" id="PF24837"/>
    </source>
</evidence>
<feature type="compositionally biased region" description="Polar residues" evidence="1">
    <location>
        <begin position="109"/>
        <end position="123"/>
    </location>
</feature>
<accession>A0A0D8B553</accession>
<feature type="compositionally biased region" description="Low complexity" evidence="1">
    <location>
        <begin position="53"/>
        <end position="100"/>
    </location>
</feature>